<sequence length="180" mass="19743">MSDPDITITNITAGDIAEFRTLLAKLDDGDITAIRVQVDDTDYIARLADDPDLRWIARRPDGAIVGYATVNRLPGWSDHVGELRLVVDPEDRGSGLGRKLIQHSLREAVSAGMRKVVVELTTDSDAVVELFSSLGFTGEALLRDHIRDHNGELRDVLMLAHMVDSTWENLETVGIADALA</sequence>
<proteinExistence type="predicted"/>
<dbReference type="PANTHER" id="PTHR43877">
    <property type="entry name" value="AMINOALKYLPHOSPHONATE N-ACETYLTRANSFERASE-RELATED-RELATED"/>
    <property type="match status" value="1"/>
</dbReference>
<evidence type="ECO:0000256" key="1">
    <source>
        <dbReference type="ARBA" id="ARBA00022679"/>
    </source>
</evidence>
<keyword evidence="5" id="KW-1185">Reference proteome</keyword>
<dbReference type="EMBL" id="BAED01000059">
    <property type="protein sequence ID" value="GAB06851.1"/>
    <property type="molecule type" value="Genomic_DNA"/>
</dbReference>
<dbReference type="PANTHER" id="PTHR43877:SF1">
    <property type="entry name" value="ACETYLTRANSFERASE"/>
    <property type="match status" value="1"/>
</dbReference>
<dbReference type="eggNOG" id="COG1247">
    <property type="taxonomic scope" value="Bacteria"/>
</dbReference>
<keyword evidence="1 4" id="KW-0808">Transferase</keyword>
<reference evidence="4 5" key="1">
    <citation type="submission" date="2011-11" db="EMBL/GenBank/DDBJ databases">
        <title>Whole genome shotgun sequence of Gordonia amarae NBRC 15530.</title>
        <authorList>
            <person name="Takarada H."/>
            <person name="Hosoyama A."/>
            <person name="Tsuchikane K."/>
            <person name="Katsumata H."/>
            <person name="Yamazaki S."/>
            <person name="Fujita N."/>
        </authorList>
    </citation>
    <scope>NUCLEOTIDE SEQUENCE [LARGE SCALE GENOMIC DNA]</scope>
    <source>
        <strain evidence="4 5">NBRC 15530</strain>
    </source>
</reference>
<comment type="caution">
    <text evidence="4">The sequence shown here is derived from an EMBL/GenBank/DDBJ whole genome shotgun (WGS) entry which is preliminary data.</text>
</comment>
<dbReference type="GO" id="GO:0016747">
    <property type="term" value="F:acyltransferase activity, transferring groups other than amino-acyl groups"/>
    <property type="evidence" value="ECO:0007669"/>
    <property type="project" value="InterPro"/>
</dbReference>
<evidence type="ECO:0000259" key="3">
    <source>
        <dbReference type="PROSITE" id="PS51186"/>
    </source>
</evidence>
<dbReference type="SUPFAM" id="SSF55729">
    <property type="entry name" value="Acyl-CoA N-acyltransferases (Nat)"/>
    <property type="match status" value="1"/>
</dbReference>
<dbReference type="CDD" id="cd04301">
    <property type="entry name" value="NAT_SF"/>
    <property type="match status" value="1"/>
</dbReference>
<feature type="domain" description="N-acetyltransferase" evidence="3">
    <location>
        <begin position="6"/>
        <end position="160"/>
    </location>
</feature>
<dbReference type="STRING" id="1075090.GOAMR_59_01520"/>
<dbReference type="PROSITE" id="PS51186">
    <property type="entry name" value="GNAT"/>
    <property type="match status" value="1"/>
</dbReference>
<keyword evidence="2" id="KW-0012">Acyltransferase</keyword>
<gene>
    <name evidence="4" type="primary">mshD</name>
    <name evidence="4" type="ORF">GOAMR_59_01520</name>
</gene>
<dbReference type="RefSeq" id="WP_005190645.1">
    <property type="nucleotide sequence ID" value="NZ_BAED01000059.1"/>
</dbReference>
<evidence type="ECO:0000313" key="5">
    <source>
        <dbReference type="Proteomes" id="UP000006023"/>
    </source>
</evidence>
<evidence type="ECO:0000256" key="2">
    <source>
        <dbReference type="ARBA" id="ARBA00023315"/>
    </source>
</evidence>
<name>G7GTC6_9ACTN</name>
<dbReference type="InterPro" id="IPR016181">
    <property type="entry name" value="Acyl_CoA_acyltransferase"/>
</dbReference>
<organism evidence="4 5">
    <name type="scientific">Gordonia amarae NBRC 15530</name>
    <dbReference type="NCBI Taxonomy" id="1075090"/>
    <lineage>
        <taxon>Bacteria</taxon>
        <taxon>Bacillati</taxon>
        <taxon>Actinomycetota</taxon>
        <taxon>Actinomycetes</taxon>
        <taxon>Mycobacteriales</taxon>
        <taxon>Gordoniaceae</taxon>
        <taxon>Gordonia</taxon>
    </lineage>
</organism>
<accession>G7GTC6</accession>
<evidence type="ECO:0000313" key="4">
    <source>
        <dbReference type="EMBL" id="GAB06851.1"/>
    </source>
</evidence>
<dbReference type="InterPro" id="IPR000182">
    <property type="entry name" value="GNAT_dom"/>
</dbReference>
<dbReference type="Gene3D" id="3.40.630.30">
    <property type="match status" value="1"/>
</dbReference>
<dbReference type="Proteomes" id="UP000006023">
    <property type="component" value="Unassembled WGS sequence"/>
</dbReference>
<dbReference type="Pfam" id="PF00583">
    <property type="entry name" value="Acetyltransf_1"/>
    <property type="match status" value="1"/>
</dbReference>
<protein>
    <submittedName>
        <fullName evidence="4">Acetyltransferase MshD</fullName>
    </submittedName>
</protein>
<dbReference type="AlphaFoldDB" id="G7GTC6"/>
<dbReference type="InterPro" id="IPR050832">
    <property type="entry name" value="Bact_Acetyltransf"/>
</dbReference>